<feature type="compositionally biased region" description="Gly residues" evidence="7">
    <location>
        <begin position="1"/>
        <end position="13"/>
    </location>
</feature>
<comment type="caution">
    <text evidence="10">The sequence shown here is derived from an EMBL/GenBank/DDBJ whole genome shotgun (WGS) entry which is preliminary data.</text>
</comment>
<dbReference type="SUPFAM" id="SSF81593">
    <property type="entry name" value="Nucleotidyltransferase substrate binding subunit/domain"/>
    <property type="match status" value="2"/>
</dbReference>
<keyword evidence="4" id="KW-0067">ATP-binding</keyword>
<reference evidence="10 11" key="1">
    <citation type="journal article" date="2019" name="Int. J. Syst. Evol. Microbiol.">
        <title>The Global Catalogue of Microorganisms (GCM) 10K type strain sequencing project: providing services to taxonomists for standard genome sequencing and annotation.</title>
        <authorList>
            <consortium name="The Broad Institute Genomics Platform"/>
            <consortium name="The Broad Institute Genome Sequencing Center for Infectious Disease"/>
            <person name="Wu L."/>
            <person name="Ma J."/>
        </authorList>
    </citation>
    <scope>NUCLEOTIDE SEQUENCE [LARGE SCALE GENOMIC DNA]</scope>
    <source>
        <strain evidence="10 11">JCM 15900</strain>
    </source>
</reference>
<keyword evidence="6" id="KW-0511">Multifunctional enzyme</keyword>
<dbReference type="NCBIfam" id="NF010707">
    <property type="entry name" value="PRK14109.1"/>
    <property type="match status" value="1"/>
</dbReference>
<evidence type="ECO:0000313" key="11">
    <source>
        <dbReference type="Proteomes" id="UP001500984"/>
    </source>
</evidence>
<evidence type="ECO:0000256" key="3">
    <source>
        <dbReference type="ARBA" id="ARBA00022741"/>
    </source>
</evidence>
<keyword evidence="5" id="KW-0460">Magnesium</keyword>
<dbReference type="Pfam" id="PF08335">
    <property type="entry name" value="GlnD_UR_UTase"/>
    <property type="match status" value="2"/>
</dbReference>
<dbReference type="InterPro" id="IPR023057">
    <property type="entry name" value="GlnE"/>
</dbReference>
<dbReference type="Pfam" id="PF03710">
    <property type="entry name" value="GlnE"/>
    <property type="match status" value="2"/>
</dbReference>
<protein>
    <submittedName>
        <fullName evidence="10">Bifunctional [glutamine synthetase] adenylyltransferase/[glutamine synthetase]-adenylyl-L-tyrosine phosphorylase</fullName>
    </submittedName>
</protein>
<dbReference type="InterPro" id="IPR013546">
    <property type="entry name" value="PII_UdlTrfase/GS_AdlTrfase"/>
</dbReference>
<evidence type="ECO:0000256" key="5">
    <source>
        <dbReference type="ARBA" id="ARBA00022842"/>
    </source>
</evidence>
<name>A0ABN2X5C0_9MICO</name>
<accession>A0ABN2X5C0</accession>
<evidence type="ECO:0000256" key="4">
    <source>
        <dbReference type="ARBA" id="ARBA00022840"/>
    </source>
</evidence>
<gene>
    <name evidence="10" type="ORF">GCM10009823_31200</name>
</gene>
<evidence type="ECO:0000259" key="8">
    <source>
        <dbReference type="Pfam" id="PF03710"/>
    </source>
</evidence>
<dbReference type="InterPro" id="IPR005190">
    <property type="entry name" value="GlnE_rpt_dom"/>
</dbReference>
<keyword evidence="1" id="KW-0808">Transferase</keyword>
<dbReference type="GO" id="GO:0016779">
    <property type="term" value="F:nucleotidyltransferase activity"/>
    <property type="evidence" value="ECO:0007669"/>
    <property type="project" value="UniProtKB-KW"/>
</dbReference>
<dbReference type="EMBL" id="BAAAPZ010000019">
    <property type="protein sequence ID" value="GAA2105667.1"/>
    <property type="molecule type" value="Genomic_DNA"/>
</dbReference>
<evidence type="ECO:0000256" key="1">
    <source>
        <dbReference type="ARBA" id="ARBA00022679"/>
    </source>
</evidence>
<dbReference type="InterPro" id="IPR043519">
    <property type="entry name" value="NT_sf"/>
</dbReference>
<keyword evidence="3" id="KW-0547">Nucleotide-binding</keyword>
<feature type="region of interest" description="Disordered" evidence="7">
    <location>
        <begin position="1"/>
        <end position="29"/>
    </location>
</feature>
<evidence type="ECO:0000256" key="6">
    <source>
        <dbReference type="ARBA" id="ARBA00023268"/>
    </source>
</evidence>
<proteinExistence type="predicted"/>
<evidence type="ECO:0000256" key="2">
    <source>
        <dbReference type="ARBA" id="ARBA00022695"/>
    </source>
</evidence>
<keyword evidence="11" id="KW-1185">Reference proteome</keyword>
<feature type="domain" description="PII-uridylyltransferase/Glutamine-synthetase adenylyltransferase" evidence="9">
    <location>
        <begin position="385"/>
        <end position="513"/>
    </location>
</feature>
<sequence>MTGMQRGGWGGRTARGTDPSRARARPSRAQQFLREAGELLGTDPGAVADETGLLGTLVDAEAAALGLLRIVEAAGKEGEAGARALTALREGTRPAGQRQEAAGALLPRLLQITGASEALTDHLVRHPDSVALLGGHGPLLLHGASSSAESLRAALVEAVEGLTGETAVAALRRAYRDRVLALVADDLDAPEPTAVVDEVSRVLSRLAAAAIEAGLVIAAAELDPQARVRMAVVAMGKCGAGELNYVSDVDVVYVHAGPDGADGPAPPTEEATRLAESMVARLTEIVGGPDAEPALWELDAALRPEGRAGRLLRTVDEFEAYYAQVAESWEFQALLKARPVAGDAELGRAWAERMRRFVWEANRREGFVEGVRAMRRRVVDLLPSQEASRQLKLGVGGLRDVEFSAQLLQLVHGELDEAIRVRGTLDALAALGERGYIAREDAAGLDECYRFLRVVEHRLQIPRLLRAALLPDAEDKRRLLARAVYRSGERTPARLDAQLADVRRKVRRYHELIFYRPILDAASRDSVLTSLSEADARARLAAFGYCDPRTALTHIHALSAGVSRAAVIHRQVLPAMLDWLAAGVDPDAGLLAFRRLGESLRDSSWYLRLLRDSGAAVHSLADVLSLSSYTTGLLQNRPDAVAWLDDTDRLQPRAPEALRAESHRLVSRHGARAGASLRGLYGRELLRTALADVLRQQDLPTSSAALSAAADVYLDAVLACVRAELDSAEIPGYEFAIIAMGRLGGAEIGYFSDADVMFCWRPHDPADARSTALGAHVKKVALAVAREASRTDRIPGIEVDSDLRPEGRSGPLVRTLDSYAAYYAKWSEPWEAQALLRARVIAGERSLGEDFTALIDPLRYPARVPESSVRQMRRLKARMESERLPRGADRKTHLKLGHGGLSDVEWAVQLMQLRHAHSVAGLRTTSTLPALAAAEEAGLVEAEDAQTLREAWSLASGLRSAAMLYRGRTAASLPVDRAELEACARLLGYAPGSAQQLAEDYRSTARRARKVVERLFFAYEDSKVEDPWADRRY</sequence>
<dbReference type="CDD" id="cd05401">
    <property type="entry name" value="NT_GlnE_GlnD_like"/>
    <property type="match status" value="2"/>
</dbReference>
<feature type="domain" description="Glutamate-ammonia ligase adenylyltransferase repeated" evidence="8">
    <location>
        <begin position="108"/>
        <end position="349"/>
    </location>
</feature>
<dbReference type="PANTHER" id="PTHR30621">
    <property type="entry name" value="GLUTAMINE SYNTHETASE ADENYLYLTRANSFERASE"/>
    <property type="match status" value="1"/>
</dbReference>
<evidence type="ECO:0000259" key="9">
    <source>
        <dbReference type="Pfam" id="PF08335"/>
    </source>
</evidence>
<feature type="domain" description="PII-uridylyltransferase/Glutamine-synthetase adenylyltransferase" evidence="9">
    <location>
        <begin position="874"/>
        <end position="1016"/>
    </location>
</feature>
<dbReference type="Gene3D" id="3.30.460.10">
    <property type="entry name" value="Beta Polymerase, domain 2"/>
    <property type="match status" value="2"/>
</dbReference>
<evidence type="ECO:0000313" key="10">
    <source>
        <dbReference type="EMBL" id="GAA2105667.1"/>
    </source>
</evidence>
<dbReference type="PANTHER" id="PTHR30621:SF0">
    <property type="entry name" value="BIFUNCTIONAL GLUTAMINE SYNTHETASE ADENYLYLTRANSFERASE_ADENYLYL-REMOVING ENZYME"/>
    <property type="match status" value="1"/>
</dbReference>
<organism evidence="10 11">
    <name type="scientific">Brevibacterium salitolerans</name>
    <dbReference type="NCBI Taxonomy" id="1403566"/>
    <lineage>
        <taxon>Bacteria</taxon>
        <taxon>Bacillati</taxon>
        <taxon>Actinomycetota</taxon>
        <taxon>Actinomycetes</taxon>
        <taxon>Micrococcales</taxon>
        <taxon>Brevibacteriaceae</taxon>
        <taxon>Brevibacterium</taxon>
    </lineage>
</organism>
<dbReference type="Gene3D" id="1.20.120.330">
    <property type="entry name" value="Nucleotidyltransferases domain 2"/>
    <property type="match status" value="2"/>
</dbReference>
<dbReference type="Proteomes" id="UP001500984">
    <property type="component" value="Unassembled WGS sequence"/>
</dbReference>
<keyword evidence="2 10" id="KW-0548">Nucleotidyltransferase</keyword>
<dbReference type="SUPFAM" id="SSF81301">
    <property type="entry name" value="Nucleotidyltransferase"/>
    <property type="match status" value="2"/>
</dbReference>
<evidence type="ECO:0000256" key="7">
    <source>
        <dbReference type="SAM" id="MobiDB-lite"/>
    </source>
</evidence>
<feature type="domain" description="Glutamate-ammonia ligase adenylyltransferase repeated" evidence="8">
    <location>
        <begin position="618"/>
        <end position="852"/>
    </location>
</feature>